<feature type="domain" description="Protein kinase" evidence="1">
    <location>
        <begin position="229"/>
        <end position="560"/>
    </location>
</feature>
<dbReference type="GO" id="GO:0005634">
    <property type="term" value="C:nucleus"/>
    <property type="evidence" value="ECO:0007669"/>
    <property type="project" value="TreeGrafter"/>
</dbReference>
<dbReference type="GO" id="GO:0044773">
    <property type="term" value="P:mitotic DNA damage checkpoint signaling"/>
    <property type="evidence" value="ECO:0007669"/>
    <property type="project" value="TreeGrafter"/>
</dbReference>
<sequence>MIRIIELKSYFYLYKQLFLQDQQYIPLIFKRIYLDYSIIMNCLSYLNKYKENIYILNQLMIDYSNSNLYSTGPQTVDQSKKLQVKTKILGYNPEMNNNHQKFVPLKQILPISIDLLNFILTNLISIILEIIKRDLATPNISIDQIMMIEDNYDCGMPYIFSSQDNTSARTCEKQLLKQFSQLCEQLGYNQDLIKCDSLQRFQEILLLKINFEQDSLKENSKTLFNYFQLENSETCNENQFTLLKITKVPKFILNAQNEDQIAIKITQQNQQIYELREVEIIEDFKNQHLPFLYGYIRYSDILVLFLKKHDWTFDFISLELYKKRRQIEQKQIEQIFLRLYQQMIIAVQYIHSIGIIHRDIKPENIMFDLSQQIQNYIEIINIPINCVMIDFDRSFNQANGNLNNQSHYEGTPFFRPPEGEQSKYNQSYDIWQLGFMWLVIQKCFYQKKQVEFEKLQRMQDKIQKLNHIIKTIEFKLQELDLNYIDEKQRMNEHFKLQNQIQFLMFERSKNYMNLIKEIDEQENFFSYDIELQNIIKEMIHLNPSERANLYQVQEVIDSLIK</sequence>
<protein>
    <recommendedName>
        <fullName evidence="1">Protein kinase domain-containing protein</fullName>
    </recommendedName>
</protein>
<dbReference type="Pfam" id="PF00069">
    <property type="entry name" value="Pkinase"/>
    <property type="match status" value="1"/>
</dbReference>
<evidence type="ECO:0000259" key="1">
    <source>
        <dbReference type="PROSITE" id="PS50011"/>
    </source>
</evidence>
<dbReference type="PROSITE" id="PS00108">
    <property type="entry name" value="PROTEIN_KINASE_ST"/>
    <property type="match status" value="1"/>
</dbReference>
<dbReference type="InterPro" id="IPR008271">
    <property type="entry name" value="Ser/Thr_kinase_AS"/>
</dbReference>
<dbReference type="PANTHER" id="PTHR44167">
    <property type="entry name" value="OVARIAN-SPECIFIC SERINE/THREONINE-PROTEIN KINASE LOK-RELATED"/>
    <property type="match status" value="1"/>
</dbReference>
<dbReference type="OrthoDB" id="309937at2759"/>
<organism evidence="2 3">
    <name type="scientific">Paramecium pentaurelia</name>
    <dbReference type="NCBI Taxonomy" id="43138"/>
    <lineage>
        <taxon>Eukaryota</taxon>
        <taxon>Sar</taxon>
        <taxon>Alveolata</taxon>
        <taxon>Ciliophora</taxon>
        <taxon>Intramacronucleata</taxon>
        <taxon>Oligohymenophorea</taxon>
        <taxon>Peniculida</taxon>
        <taxon>Parameciidae</taxon>
        <taxon>Paramecium</taxon>
    </lineage>
</organism>
<dbReference type="InterPro" id="IPR000719">
    <property type="entry name" value="Prot_kinase_dom"/>
</dbReference>
<dbReference type="GO" id="GO:0005524">
    <property type="term" value="F:ATP binding"/>
    <property type="evidence" value="ECO:0007669"/>
    <property type="project" value="InterPro"/>
</dbReference>
<dbReference type="GO" id="GO:0004674">
    <property type="term" value="F:protein serine/threonine kinase activity"/>
    <property type="evidence" value="ECO:0007669"/>
    <property type="project" value="TreeGrafter"/>
</dbReference>
<reference evidence="2" key="1">
    <citation type="submission" date="2021-01" db="EMBL/GenBank/DDBJ databases">
        <authorList>
            <consortium name="Genoscope - CEA"/>
            <person name="William W."/>
        </authorList>
    </citation>
    <scope>NUCLEOTIDE SEQUENCE</scope>
</reference>
<accession>A0A8S1X391</accession>
<evidence type="ECO:0000313" key="2">
    <source>
        <dbReference type="EMBL" id="CAD8195401.1"/>
    </source>
</evidence>
<dbReference type="Proteomes" id="UP000689195">
    <property type="component" value="Unassembled WGS sequence"/>
</dbReference>
<dbReference type="PROSITE" id="PS50011">
    <property type="entry name" value="PROTEIN_KINASE_DOM"/>
    <property type="match status" value="1"/>
</dbReference>
<keyword evidence="3" id="KW-1185">Reference proteome</keyword>
<evidence type="ECO:0000313" key="3">
    <source>
        <dbReference type="Proteomes" id="UP000689195"/>
    </source>
</evidence>
<dbReference type="EMBL" id="CAJJDO010000109">
    <property type="protein sequence ID" value="CAD8195401.1"/>
    <property type="molecule type" value="Genomic_DNA"/>
</dbReference>
<gene>
    <name evidence="2" type="ORF">PPENT_87.1.T1090100</name>
</gene>
<dbReference type="SMART" id="SM00220">
    <property type="entry name" value="S_TKc"/>
    <property type="match status" value="1"/>
</dbReference>
<proteinExistence type="predicted"/>
<dbReference type="GO" id="GO:0005737">
    <property type="term" value="C:cytoplasm"/>
    <property type="evidence" value="ECO:0007669"/>
    <property type="project" value="TreeGrafter"/>
</dbReference>
<dbReference type="AlphaFoldDB" id="A0A8S1X391"/>
<dbReference type="PANTHER" id="PTHR44167:SF24">
    <property type="entry name" value="SERINE_THREONINE-PROTEIN KINASE CHK2"/>
    <property type="match status" value="1"/>
</dbReference>
<comment type="caution">
    <text evidence="2">The sequence shown here is derived from an EMBL/GenBank/DDBJ whole genome shotgun (WGS) entry which is preliminary data.</text>
</comment>
<name>A0A8S1X391_9CILI</name>